<gene>
    <name evidence="1" type="ORF">g.20699</name>
</gene>
<reference evidence="1" key="1">
    <citation type="submission" date="2015-12" db="EMBL/GenBank/DDBJ databases">
        <title>De novo transcriptome assembly of four potential Pierce s Disease insect vectors from Arizona vineyards.</title>
        <authorList>
            <person name="Tassone E.E."/>
        </authorList>
    </citation>
    <scope>NUCLEOTIDE SEQUENCE</scope>
</reference>
<evidence type="ECO:0000313" key="1">
    <source>
        <dbReference type="EMBL" id="JAS35638.1"/>
    </source>
</evidence>
<proteinExistence type="predicted"/>
<sequence>DSNSCWPLRRSYCNNLFLNQLTDVNEINVNINKVECNEDVNITNSNYHISSNTYYGYQPHVNTTLSDEYSMDVQENEIIQVIKEESMQQCQDLGIISKRKRNIQEMSEETIKRFRLEEPFQTAPVFNHSEKGTEQIQDLQPHPKCNFECAKSEEWEQINSSYLKIQDSLYSEYLLKQIHGCDMYNFYNYEL</sequence>
<dbReference type="AlphaFoldDB" id="A0A1B6ECG9"/>
<accession>A0A1B6ECG9</accession>
<feature type="non-terminal residue" evidence="1">
    <location>
        <position position="1"/>
    </location>
</feature>
<protein>
    <submittedName>
        <fullName evidence="1">Uncharacterized protein</fullName>
    </submittedName>
</protein>
<name>A0A1B6ECG9_9HEMI</name>
<organism evidence="1">
    <name type="scientific">Clastoptera arizonana</name>
    <name type="common">Arizona spittle bug</name>
    <dbReference type="NCBI Taxonomy" id="38151"/>
    <lineage>
        <taxon>Eukaryota</taxon>
        <taxon>Metazoa</taxon>
        <taxon>Ecdysozoa</taxon>
        <taxon>Arthropoda</taxon>
        <taxon>Hexapoda</taxon>
        <taxon>Insecta</taxon>
        <taxon>Pterygota</taxon>
        <taxon>Neoptera</taxon>
        <taxon>Paraneoptera</taxon>
        <taxon>Hemiptera</taxon>
        <taxon>Auchenorrhyncha</taxon>
        <taxon>Cercopoidea</taxon>
        <taxon>Clastopteridae</taxon>
        <taxon>Clastoptera</taxon>
    </lineage>
</organism>
<dbReference type="EMBL" id="GEDC01001660">
    <property type="protein sequence ID" value="JAS35638.1"/>
    <property type="molecule type" value="Transcribed_RNA"/>
</dbReference>